<accession>A0A9D9HGU5</accession>
<evidence type="ECO:0000256" key="2">
    <source>
        <dbReference type="PROSITE-ProRule" id="PRU00703"/>
    </source>
</evidence>
<evidence type="ECO:0000256" key="1">
    <source>
        <dbReference type="ARBA" id="ARBA00022737"/>
    </source>
</evidence>
<dbReference type="EMBL" id="JADIMS010000141">
    <property type="protein sequence ID" value="MBO8450931.1"/>
    <property type="molecule type" value="Genomic_DNA"/>
</dbReference>
<dbReference type="PROSITE" id="PS51371">
    <property type="entry name" value="CBS"/>
    <property type="match status" value="2"/>
</dbReference>
<dbReference type="SUPFAM" id="SSF55021">
    <property type="entry name" value="ACT-like"/>
    <property type="match status" value="1"/>
</dbReference>
<dbReference type="SMART" id="SM00116">
    <property type="entry name" value="CBS"/>
    <property type="match status" value="2"/>
</dbReference>
<name>A0A9D9HGU5_9SPIR</name>
<dbReference type="InterPro" id="IPR000644">
    <property type="entry name" value="CBS_dom"/>
</dbReference>
<comment type="caution">
    <text evidence="4">The sequence shown here is derived from an EMBL/GenBank/DDBJ whole genome shotgun (WGS) entry which is preliminary data.</text>
</comment>
<reference evidence="4" key="1">
    <citation type="submission" date="2020-10" db="EMBL/GenBank/DDBJ databases">
        <authorList>
            <person name="Gilroy R."/>
        </authorList>
    </citation>
    <scope>NUCLEOTIDE SEQUENCE</scope>
    <source>
        <strain evidence="4">B3-4054</strain>
    </source>
</reference>
<protein>
    <submittedName>
        <fullName evidence="4">CBS domain-containing protein</fullName>
    </submittedName>
</protein>
<dbReference type="SUPFAM" id="SSF54631">
    <property type="entry name" value="CBS-domain pair"/>
    <property type="match status" value="1"/>
</dbReference>
<dbReference type="PANTHER" id="PTHR48108:SF34">
    <property type="entry name" value="CBS DOMAIN-CONTAINING PROTEIN YHCV"/>
    <property type="match status" value="1"/>
</dbReference>
<dbReference type="Pfam" id="PF22190">
    <property type="entry name" value="TTHA0829-like_ACT"/>
    <property type="match status" value="1"/>
</dbReference>
<evidence type="ECO:0000259" key="3">
    <source>
        <dbReference type="PROSITE" id="PS51371"/>
    </source>
</evidence>
<dbReference type="CDD" id="cd04584">
    <property type="entry name" value="CBS_pair_AcuB_like"/>
    <property type="match status" value="1"/>
</dbReference>
<dbReference type="Proteomes" id="UP000823616">
    <property type="component" value="Unassembled WGS sequence"/>
</dbReference>
<feature type="domain" description="CBS" evidence="3">
    <location>
        <begin position="82"/>
        <end position="137"/>
    </location>
</feature>
<sequence>MTIARVMRRNPVAARPEMTVTEAKERMEREHVGKLPVVDKNGRLVGVFTKKDLLRAGPSPATSLDVYEIGYLLSKLTVEKTMTRDAVTVQETEVVEEAARVMAEKDIGCLPVMRGDVLVGLVTKDDLFRVFVRMFAGGEQGVRVTFLVEEKPGMLVRLTAGVAELGGNILSLTTFDGDSPANRRCTMKVSGVDSMQLRRILETAGAVIEDIR</sequence>
<dbReference type="Pfam" id="PF00571">
    <property type="entry name" value="CBS"/>
    <property type="match status" value="2"/>
</dbReference>
<keyword evidence="2" id="KW-0129">CBS domain</keyword>
<evidence type="ECO:0000313" key="4">
    <source>
        <dbReference type="EMBL" id="MBO8450931.1"/>
    </source>
</evidence>
<proteinExistence type="predicted"/>
<reference evidence="4" key="2">
    <citation type="journal article" date="2021" name="PeerJ">
        <title>Extensive microbial diversity within the chicken gut microbiome revealed by metagenomics and culture.</title>
        <authorList>
            <person name="Gilroy R."/>
            <person name="Ravi A."/>
            <person name="Getino M."/>
            <person name="Pursley I."/>
            <person name="Horton D.L."/>
            <person name="Alikhan N.F."/>
            <person name="Baker D."/>
            <person name="Gharbi K."/>
            <person name="Hall N."/>
            <person name="Watson M."/>
            <person name="Adriaenssens E.M."/>
            <person name="Foster-Nyarko E."/>
            <person name="Jarju S."/>
            <person name="Secka A."/>
            <person name="Antonio M."/>
            <person name="Oren A."/>
            <person name="Chaudhuri R.R."/>
            <person name="La Ragione R."/>
            <person name="Hildebrand F."/>
            <person name="Pallen M.J."/>
        </authorList>
    </citation>
    <scope>NUCLEOTIDE SEQUENCE</scope>
    <source>
        <strain evidence="4">B3-4054</strain>
    </source>
</reference>
<organism evidence="4 5">
    <name type="scientific">Candidatus Avitreponema avistercoris</name>
    <dbReference type="NCBI Taxonomy" id="2840705"/>
    <lineage>
        <taxon>Bacteria</taxon>
        <taxon>Pseudomonadati</taxon>
        <taxon>Spirochaetota</taxon>
        <taxon>Spirochaetia</taxon>
        <taxon>Spirochaetales</taxon>
        <taxon>Candidatus Avitreponema</taxon>
    </lineage>
</organism>
<gene>
    <name evidence="4" type="ORF">IAA96_07485</name>
</gene>
<dbReference type="InterPro" id="IPR046342">
    <property type="entry name" value="CBS_dom_sf"/>
</dbReference>
<dbReference type="InterPro" id="IPR051462">
    <property type="entry name" value="CBS_domain-containing"/>
</dbReference>
<keyword evidence="1" id="KW-0677">Repeat</keyword>
<dbReference type="InterPro" id="IPR045865">
    <property type="entry name" value="ACT-like_dom_sf"/>
</dbReference>
<dbReference type="Gene3D" id="3.10.580.10">
    <property type="entry name" value="CBS-domain"/>
    <property type="match status" value="1"/>
</dbReference>
<feature type="domain" description="CBS" evidence="3">
    <location>
        <begin position="7"/>
        <end position="63"/>
    </location>
</feature>
<dbReference type="AlphaFoldDB" id="A0A9D9HGU5"/>
<evidence type="ECO:0000313" key="5">
    <source>
        <dbReference type="Proteomes" id="UP000823616"/>
    </source>
</evidence>
<dbReference type="PANTHER" id="PTHR48108">
    <property type="entry name" value="CBS DOMAIN-CONTAINING PROTEIN CBSX2, CHLOROPLASTIC"/>
    <property type="match status" value="1"/>
</dbReference>